<protein>
    <recommendedName>
        <fullName evidence="6">RING-type domain-containing protein</fullName>
    </recommendedName>
</protein>
<dbReference type="PROSITE" id="PS50089">
    <property type="entry name" value="ZF_RING_2"/>
    <property type="match status" value="1"/>
</dbReference>
<evidence type="ECO:0000256" key="3">
    <source>
        <dbReference type="ARBA" id="ARBA00022833"/>
    </source>
</evidence>
<keyword evidence="5" id="KW-1133">Transmembrane helix</keyword>
<dbReference type="GO" id="GO:0005634">
    <property type="term" value="C:nucleus"/>
    <property type="evidence" value="ECO:0007669"/>
    <property type="project" value="TreeGrafter"/>
</dbReference>
<dbReference type="InterPro" id="IPR051834">
    <property type="entry name" value="RING_finger_E3_ligase"/>
</dbReference>
<evidence type="ECO:0000313" key="7">
    <source>
        <dbReference type="EMBL" id="CAD8120986.1"/>
    </source>
</evidence>
<dbReference type="EMBL" id="CAJJDN010000129">
    <property type="protein sequence ID" value="CAD8120988.1"/>
    <property type="molecule type" value="Genomic_DNA"/>
</dbReference>
<dbReference type="InterPro" id="IPR001841">
    <property type="entry name" value="Znf_RING"/>
</dbReference>
<dbReference type="EMBL" id="CAJJDN010000129">
    <property type="protein sequence ID" value="CAD8120986.1"/>
    <property type="molecule type" value="Genomic_DNA"/>
</dbReference>
<evidence type="ECO:0000256" key="4">
    <source>
        <dbReference type="PROSITE-ProRule" id="PRU00175"/>
    </source>
</evidence>
<keyword evidence="2 4" id="KW-0863">Zinc-finger</keyword>
<keyword evidence="5" id="KW-0472">Membrane</keyword>
<dbReference type="GO" id="GO:0006511">
    <property type="term" value="P:ubiquitin-dependent protein catabolic process"/>
    <property type="evidence" value="ECO:0007669"/>
    <property type="project" value="TreeGrafter"/>
</dbReference>
<accession>A0A8S1QYY3</accession>
<feature type="transmembrane region" description="Helical" evidence="5">
    <location>
        <begin position="153"/>
        <end position="173"/>
    </location>
</feature>
<dbReference type="GO" id="GO:0008270">
    <property type="term" value="F:zinc ion binding"/>
    <property type="evidence" value="ECO:0007669"/>
    <property type="project" value="UniProtKB-KW"/>
</dbReference>
<dbReference type="PANTHER" id="PTHR45931">
    <property type="entry name" value="SI:CH211-59O9.10"/>
    <property type="match status" value="1"/>
</dbReference>
<organism evidence="7 9">
    <name type="scientific">Paramecium sonneborni</name>
    <dbReference type="NCBI Taxonomy" id="65129"/>
    <lineage>
        <taxon>Eukaryota</taxon>
        <taxon>Sar</taxon>
        <taxon>Alveolata</taxon>
        <taxon>Ciliophora</taxon>
        <taxon>Intramacronucleata</taxon>
        <taxon>Oligohymenophorea</taxon>
        <taxon>Peniculida</taxon>
        <taxon>Parameciidae</taxon>
        <taxon>Paramecium</taxon>
    </lineage>
</organism>
<name>A0A8S1QYY3_9CILI</name>
<keyword evidence="5" id="KW-0812">Transmembrane</keyword>
<gene>
    <name evidence="7" type="ORF">PSON_ATCC_30995.1.T1290082</name>
    <name evidence="8" type="ORF">PSON_ATCC_30995.1.T1290084</name>
</gene>
<dbReference type="AlphaFoldDB" id="A0A8S1QYY3"/>
<evidence type="ECO:0000259" key="6">
    <source>
        <dbReference type="PROSITE" id="PS50089"/>
    </source>
</evidence>
<reference evidence="7" key="1">
    <citation type="submission" date="2021-01" db="EMBL/GenBank/DDBJ databases">
        <authorList>
            <consortium name="Genoscope - CEA"/>
            <person name="William W."/>
        </authorList>
    </citation>
    <scope>NUCLEOTIDE SEQUENCE</scope>
</reference>
<dbReference type="OrthoDB" id="301083at2759"/>
<keyword evidence="3" id="KW-0862">Zinc</keyword>
<proteinExistence type="predicted"/>
<dbReference type="GO" id="GO:0061630">
    <property type="term" value="F:ubiquitin protein ligase activity"/>
    <property type="evidence" value="ECO:0007669"/>
    <property type="project" value="TreeGrafter"/>
</dbReference>
<keyword evidence="1" id="KW-0479">Metal-binding</keyword>
<keyword evidence="9" id="KW-1185">Reference proteome</keyword>
<sequence length="269" mass="32150">MYWLEILQLHSIVAFLYYNKLFQYLNDIGIVIEIAENLNQAIIFEVGHSQPEPERNQAFEFVVTQNEDSNIFLSLEETERRELILTEQIKSEVPQINRKIRGVQIFNGLINQLLIIWVIYQSTMMEPVDACYKSLIIFQMIFLIISLFQYWEGYILCIVLLISLPFFLLMVLWNKLKEKKQNYQNKQILNELIKQKMVVYQNENVQGDQECGICLQVYCRNEELLILPCNQQHHFHLHCIKTWLILNFRCPKCRSYINDIRNTQSRSFL</sequence>
<evidence type="ECO:0000313" key="8">
    <source>
        <dbReference type="EMBL" id="CAD8120988.1"/>
    </source>
</evidence>
<dbReference type="Proteomes" id="UP000692954">
    <property type="component" value="Unassembled WGS sequence"/>
</dbReference>
<evidence type="ECO:0000256" key="1">
    <source>
        <dbReference type="ARBA" id="ARBA00022723"/>
    </source>
</evidence>
<feature type="domain" description="RING-type" evidence="6">
    <location>
        <begin position="211"/>
        <end position="254"/>
    </location>
</feature>
<dbReference type="PANTHER" id="PTHR45931:SF3">
    <property type="entry name" value="RING ZINC FINGER-CONTAINING PROTEIN"/>
    <property type="match status" value="1"/>
</dbReference>
<dbReference type="Pfam" id="PF13639">
    <property type="entry name" value="zf-RING_2"/>
    <property type="match status" value="1"/>
</dbReference>
<evidence type="ECO:0000313" key="9">
    <source>
        <dbReference type="Proteomes" id="UP000692954"/>
    </source>
</evidence>
<comment type="caution">
    <text evidence="7">The sequence shown here is derived from an EMBL/GenBank/DDBJ whole genome shotgun (WGS) entry which is preliminary data.</text>
</comment>
<evidence type="ECO:0000256" key="5">
    <source>
        <dbReference type="SAM" id="Phobius"/>
    </source>
</evidence>
<evidence type="ECO:0000256" key="2">
    <source>
        <dbReference type="ARBA" id="ARBA00022771"/>
    </source>
</evidence>